<dbReference type="Proteomes" id="UP000593663">
    <property type="component" value="Chromosome 1"/>
</dbReference>
<gene>
    <name evidence="4" type="ORF">GCM10019071_16490</name>
    <name evidence="5" type="ORF">H5V43_06650</name>
</gene>
<proteinExistence type="predicted"/>
<dbReference type="InterPro" id="IPR050109">
    <property type="entry name" value="HTH-type_TetR-like_transc_reg"/>
</dbReference>
<sequence length="195" mass="21089">MAALQHERNARDRILDAARDLFAANGFHQSAMAELAAAAHVSVGQIYRLFKGKEDIIEAIVNSDTREREATILSLQNRLEAGEISIERTFELLLLEVMDNPHEALSFDILAEGFRNARVAGTIADMCNGLRKSLGDFACVANPGLSGEALKSAEEMILACLFGLGHRSLSAPTISAERTAKCAAFMIVAALRAMD</sequence>
<reference evidence="4" key="1">
    <citation type="journal article" date="2014" name="Int. J. Syst. Evol. Microbiol.">
        <title>Complete genome of a new Firmicutes species belonging to the dominant human colonic microbiota ('Ruminococcus bicirculans') reveals two chromosomes and a selective capacity to utilize plant glucans.</title>
        <authorList>
            <consortium name="NISC Comparative Sequencing Program"/>
            <person name="Wegmann U."/>
            <person name="Louis P."/>
            <person name="Goesmann A."/>
            <person name="Henrissat B."/>
            <person name="Duncan S.H."/>
            <person name="Flint H.J."/>
        </authorList>
    </citation>
    <scope>NUCLEOTIDE SEQUENCE</scope>
    <source>
        <strain evidence="4">CCM 7327</strain>
    </source>
</reference>
<dbReference type="AlphaFoldDB" id="A0A4Q4IZ36"/>
<reference evidence="4" key="5">
    <citation type="submission" date="2024-05" db="EMBL/GenBank/DDBJ databases">
        <authorList>
            <person name="Sun Q."/>
            <person name="Sedlacek I."/>
        </authorList>
    </citation>
    <scope>NUCLEOTIDE SEQUENCE</scope>
    <source>
        <strain evidence="4">CCM 7327</strain>
    </source>
</reference>
<dbReference type="EMBL" id="BMDU01000003">
    <property type="protein sequence ID" value="GFZ87708.1"/>
    <property type="molecule type" value="Genomic_DNA"/>
</dbReference>
<reference evidence="5" key="4">
    <citation type="journal article" date="2021" name="Microbiol. Resour. Announc.">
        <title>Complete Genome Sequence of Sphingobium barthaii KK22, a High-Molecular-Weight Polycyclic Aromatic Hydrocarbon-Degrading Soil Bacterium.</title>
        <authorList>
            <person name="Mori J.F."/>
            <person name="Kanaly R.A."/>
        </authorList>
    </citation>
    <scope>NUCLEOTIDE SEQUENCE</scope>
    <source>
        <strain evidence="5">KK22</strain>
    </source>
</reference>
<dbReference type="PANTHER" id="PTHR30055">
    <property type="entry name" value="HTH-TYPE TRANSCRIPTIONAL REGULATOR RUTR"/>
    <property type="match status" value="1"/>
</dbReference>
<evidence type="ECO:0000313" key="6">
    <source>
        <dbReference type="Proteomes" id="UP000593663"/>
    </source>
</evidence>
<evidence type="ECO:0000313" key="4">
    <source>
        <dbReference type="EMBL" id="GFZ87708.1"/>
    </source>
</evidence>
<reference evidence="7" key="2">
    <citation type="journal article" date="2019" name="Int. J. Syst. Evol. Microbiol.">
        <title>The Global Catalogue of Microorganisms (GCM) 10K type strain sequencing project: providing services to taxonomists for standard genome sequencing and annotation.</title>
        <authorList>
            <consortium name="The Broad Institute Genomics Platform"/>
            <consortium name="The Broad Institute Genome Sequencing Center for Infectious Disease"/>
            <person name="Wu L."/>
            <person name="Ma J."/>
        </authorList>
    </citation>
    <scope>NUCLEOTIDE SEQUENCE [LARGE SCALE GENOMIC DNA]</scope>
    <source>
        <strain evidence="7">CCM 7327</strain>
    </source>
</reference>
<dbReference type="SUPFAM" id="SSF46689">
    <property type="entry name" value="Homeodomain-like"/>
    <property type="match status" value="1"/>
</dbReference>
<feature type="domain" description="HTH tetR-type" evidence="3">
    <location>
        <begin position="8"/>
        <end position="68"/>
    </location>
</feature>
<dbReference type="PANTHER" id="PTHR30055:SF226">
    <property type="entry name" value="HTH-TYPE TRANSCRIPTIONAL REGULATOR PKSA"/>
    <property type="match status" value="1"/>
</dbReference>
<reference evidence="6" key="3">
    <citation type="submission" date="2020-08" db="EMBL/GenBank/DDBJ databases">
        <title>Complete genome sequence of Sphingobium barthaii strain KK22, a high-molecular-weight polycyclic aromatic hydrocarbon-degrading soil bacterium.</title>
        <authorList>
            <person name="Mori J.F."/>
            <person name="Kanaly R.A."/>
        </authorList>
    </citation>
    <scope>NUCLEOTIDE SEQUENCE [LARGE SCALE GENOMIC DNA]</scope>
    <source>
        <strain evidence="6">KK22</strain>
    </source>
</reference>
<protein>
    <submittedName>
        <fullName evidence="5">TetR/AcrR family transcriptional regulator</fullName>
    </submittedName>
</protein>
<keyword evidence="1 2" id="KW-0238">DNA-binding</keyword>
<feature type="DNA-binding region" description="H-T-H motif" evidence="2">
    <location>
        <begin position="31"/>
        <end position="50"/>
    </location>
</feature>
<organism evidence="5 6">
    <name type="scientific">Sphingobium fuliginis (strain ATCC 27551)</name>
    <dbReference type="NCBI Taxonomy" id="336203"/>
    <lineage>
        <taxon>Bacteria</taxon>
        <taxon>Pseudomonadati</taxon>
        <taxon>Pseudomonadota</taxon>
        <taxon>Alphaproteobacteria</taxon>
        <taxon>Sphingomonadales</taxon>
        <taxon>Sphingomonadaceae</taxon>
        <taxon>Sphingobium</taxon>
    </lineage>
</organism>
<dbReference type="PRINTS" id="PR00455">
    <property type="entry name" value="HTHTETR"/>
</dbReference>
<dbReference type="InterPro" id="IPR009057">
    <property type="entry name" value="Homeodomain-like_sf"/>
</dbReference>
<dbReference type="Gene3D" id="1.10.357.10">
    <property type="entry name" value="Tetracycline Repressor, domain 2"/>
    <property type="match status" value="1"/>
</dbReference>
<accession>A0A4Q4IZ36</accession>
<evidence type="ECO:0000313" key="5">
    <source>
        <dbReference type="EMBL" id="QOT72785.1"/>
    </source>
</evidence>
<evidence type="ECO:0000256" key="1">
    <source>
        <dbReference type="ARBA" id="ARBA00023125"/>
    </source>
</evidence>
<dbReference type="KEGG" id="sbar:H5V43_06650"/>
<dbReference type="InterPro" id="IPR001647">
    <property type="entry name" value="HTH_TetR"/>
</dbReference>
<keyword evidence="7" id="KW-1185">Reference proteome</keyword>
<name>A0A4Q4IZ36_SPHSA</name>
<dbReference type="RefSeq" id="WP_025549192.1">
    <property type="nucleotide sequence ID" value="NZ_BATN01000035.1"/>
</dbReference>
<evidence type="ECO:0000259" key="3">
    <source>
        <dbReference type="PROSITE" id="PS50977"/>
    </source>
</evidence>
<dbReference type="EMBL" id="CP060035">
    <property type="protein sequence ID" value="QOT72785.1"/>
    <property type="molecule type" value="Genomic_DNA"/>
</dbReference>
<dbReference type="PROSITE" id="PS50977">
    <property type="entry name" value="HTH_TETR_2"/>
    <property type="match status" value="1"/>
</dbReference>
<evidence type="ECO:0000313" key="7">
    <source>
        <dbReference type="Proteomes" id="UP000628109"/>
    </source>
</evidence>
<evidence type="ECO:0000256" key="2">
    <source>
        <dbReference type="PROSITE-ProRule" id="PRU00335"/>
    </source>
</evidence>
<dbReference type="Proteomes" id="UP000628109">
    <property type="component" value="Unassembled WGS sequence"/>
</dbReference>
<dbReference type="GO" id="GO:0003700">
    <property type="term" value="F:DNA-binding transcription factor activity"/>
    <property type="evidence" value="ECO:0007669"/>
    <property type="project" value="TreeGrafter"/>
</dbReference>
<dbReference type="Pfam" id="PF00440">
    <property type="entry name" value="TetR_N"/>
    <property type="match status" value="1"/>
</dbReference>
<dbReference type="GO" id="GO:0000976">
    <property type="term" value="F:transcription cis-regulatory region binding"/>
    <property type="evidence" value="ECO:0007669"/>
    <property type="project" value="TreeGrafter"/>
</dbReference>